<accession>A0ABP9J1P0</accession>
<dbReference type="SUPFAM" id="SSF56219">
    <property type="entry name" value="DNase I-like"/>
    <property type="match status" value="1"/>
</dbReference>
<name>A0ABP9J1P0_9MICO</name>
<dbReference type="InterPro" id="IPR036691">
    <property type="entry name" value="Endo/exonu/phosph_ase_sf"/>
</dbReference>
<protein>
    <submittedName>
        <fullName evidence="2">Endonuclease/exonuclease/phosphatase family protein</fullName>
    </submittedName>
</protein>
<sequence length="260" mass="27293">MRVVSWNLLTDTATDPPPWAERLPLVVAVLTDLAPHAVGTQEGSVAMLDDLAEALGERWVWVGEGRCGGRDDELTAVLVDTDRLEVRAWRTRWLSPTPEVPASTGWEAAFPRTLTEVHVRDRRDGTAYLLVNTHLDHVSGQARREGARLVAAAAAGRGAVVTGDFNAPADPADAAGPYAVLTATGLVDAVAVHDGDRSAGSFPAFAAPVVGAERIDWVLASPDLEVSAARVVADGVLGAAAARGQHASDHLPVVADVSTR</sequence>
<dbReference type="InterPro" id="IPR005135">
    <property type="entry name" value="Endo/exonuclease/phosphatase"/>
</dbReference>
<evidence type="ECO:0000313" key="2">
    <source>
        <dbReference type="EMBL" id="GAA5016611.1"/>
    </source>
</evidence>
<keyword evidence="2" id="KW-0540">Nuclease</keyword>
<dbReference type="GO" id="GO:0004519">
    <property type="term" value="F:endonuclease activity"/>
    <property type="evidence" value="ECO:0007669"/>
    <property type="project" value="UniProtKB-KW"/>
</dbReference>
<evidence type="ECO:0000259" key="1">
    <source>
        <dbReference type="Pfam" id="PF03372"/>
    </source>
</evidence>
<gene>
    <name evidence="2" type="ORF">GCM10023258_02290</name>
</gene>
<keyword evidence="2" id="KW-0255">Endonuclease</keyword>
<dbReference type="CDD" id="cd09083">
    <property type="entry name" value="EEP-1"/>
    <property type="match status" value="1"/>
</dbReference>
<dbReference type="Gene3D" id="3.60.10.10">
    <property type="entry name" value="Endonuclease/exonuclease/phosphatase"/>
    <property type="match status" value="1"/>
</dbReference>
<proteinExistence type="predicted"/>
<organism evidence="2 3">
    <name type="scientific">Terrabacter aeriphilus</name>
    <dbReference type="NCBI Taxonomy" id="515662"/>
    <lineage>
        <taxon>Bacteria</taxon>
        <taxon>Bacillati</taxon>
        <taxon>Actinomycetota</taxon>
        <taxon>Actinomycetes</taxon>
        <taxon>Micrococcales</taxon>
        <taxon>Intrasporangiaceae</taxon>
        <taxon>Terrabacter</taxon>
    </lineage>
</organism>
<keyword evidence="2" id="KW-0378">Hydrolase</keyword>
<dbReference type="Proteomes" id="UP001500427">
    <property type="component" value="Unassembled WGS sequence"/>
</dbReference>
<dbReference type="Pfam" id="PF03372">
    <property type="entry name" value="Exo_endo_phos"/>
    <property type="match status" value="1"/>
</dbReference>
<keyword evidence="3" id="KW-1185">Reference proteome</keyword>
<feature type="domain" description="Endonuclease/exonuclease/phosphatase" evidence="1">
    <location>
        <begin position="4"/>
        <end position="250"/>
    </location>
</feature>
<dbReference type="RefSeq" id="WP_345505584.1">
    <property type="nucleotide sequence ID" value="NZ_BAABIW010000002.1"/>
</dbReference>
<reference evidence="3" key="1">
    <citation type="journal article" date="2019" name="Int. J. Syst. Evol. Microbiol.">
        <title>The Global Catalogue of Microorganisms (GCM) 10K type strain sequencing project: providing services to taxonomists for standard genome sequencing and annotation.</title>
        <authorList>
            <consortium name="The Broad Institute Genomics Platform"/>
            <consortium name="The Broad Institute Genome Sequencing Center for Infectious Disease"/>
            <person name="Wu L."/>
            <person name="Ma J."/>
        </authorList>
    </citation>
    <scope>NUCLEOTIDE SEQUENCE [LARGE SCALE GENOMIC DNA]</scope>
    <source>
        <strain evidence="3">JCM 17687</strain>
    </source>
</reference>
<comment type="caution">
    <text evidence="2">The sequence shown here is derived from an EMBL/GenBank/DDBJ whole genome shotgun (WGS) entry which is preliminary data.</text>
</comment>
<dbReference type="EMBL" id="BAABIW010000002">
    <property type="protein sequence ID" value="GAA5016611.1"/>
    <property type="molecule type" value="Genomic_DNA"/>
</dbReference>
<evidence type="ECO:0000313" key="3">
    <source>
        <dbReference type="Proteomes" id="UP001500427"/>
    </source>
</evidence>